<name>A0AA37PI21_9PEZI</name>
<organism evidence="2 3">
    <name type="scientific">Colletotrichum spaethianum</name>
    <dbReference type="NCBI Taxonomy" id="700344"/>
    <lineage>
        <taxon>Eukaryota</taxon>
        <taxon>Fungi</taxon>
        <taxon>Dikarya</taxon>
        <taxon>Ascomycota</taxon>
        <taxon>Pezizomycotina</taxon>
        <taxon>Sordariomycetes</taxon>
        <taxon>Hypocreomycetidae</taxon>
        <taxon>Glomerellales</taxon>
        <taxon>Glomerellaceae</taxon>
        <taxon>Colletotrichum</taxon>
        <taxon>Colletotrichum spaethianum species complex</taxon>
    </lineage>
</organism>
<reference evidence="2 3" key="1">
    <citation type="submission" date="2022-03" db="EMBL/GenBank/DDBJ databases">
        <title>Genome data of Colletotrichum spp.</title>
        <authorList>
            <person name="Utami Y.D."/>
            <person name="Hiruma K."/>
        </authorList>
    </citation>
    <scope>NUCLEOTIDE SEQUENCE [LARGE SCALE GENOMIC DNA]</scope>
    <source>
        <strain evidence="2 3">MAFF 239500</strain>
    </source>
</reference>
<feature type="compositionally biased region" description="Acidic residues" evidence="1">
    <location>
        <begin position="37"/>
        <end position="50"/>
    </location>
</feature>
<protein>
    <submittedName>
        <fullName evidence="2">Uncharacterized protein</fullName>
    </submittedName>
</protein>
<dbReference type="Proteomes" id="UP001055115">
    <property type="component" value="Unassembled WGS sequence"/>
</dbReference>
<evidence type="ECO:0000256" key="1">
    <source>
        <dbReference type="SAM" id="MobiDB-lite"/>
    </source>
</evidence>
<feature type="region of interest" description="Disordered" evidence="1">
    <location>
        <begin position="1"/>
        <end position="50"/>
    </location>
</feature>
<evidence type="ECO:0000313" key="3">
    <source>
        <dbReference type="Proteomes" id="UP001055115"/>
    </source>
</evidence>
<keyword evidence="3" id="KW-1185">Reference proteome</keyword>
<dbReference type="AlphaFoldDB" id="A0AA37PI21"/>
<gene>
    <name evidence="2" type="ORF">ColSpa_12793</name>
</gene>
<evidence type="ECO:0000313" key="2">
    <source>
        <dbReference type="EMBL" id="GKT52612.1"/>
    </source>
</evidence>
<accession>A0AA37PI21</accession>
<dbReference type="RefSeq" id="XP_049134962.1">
    <property type="nucleotide sequence ID" value="XM_049279005.1"/>
</dbReference>
<sequence>MLTRQRRHTNAYDPDDSFSPSDDDSSKGTFKSNDNVFDVDEDEDGSDTDVTDLEDLEENAQPDVDDQIKLFGGNLHPPEYWRKAVEEMNESDFECQDYSPSTTALLDNVEEQWLL</sequence>
<comment type="caution">
    <text evidence="2">The sequence shown here is derived from an EMBL/GenBank/DDBJ whole genome shotgun (WGS) entry which is preliminary data.</text>
</comment>
<dbReference type="EMBL" id="BQXU01000073">
    <property type="protein sequence ID" value="GKT52612.1"/>
    <property type="molecule type" value="Genomic_DNA"/>
</dbReference>
<proteinExistence type="predicted"/>
<dbReference type="GeneID" id="73333595"/>